<feature type="region of interest" description="Disordered" evidence="1">
    <location>
        <begin position="1"/>
        <end position="23"/>
    </location>
</feature>
<feature type="compositionally biased region" description="Polar residues" evidence="1">
    <location>
        <begin position="98"/>
        <end position="112"/>
    </location>
</feature>
<evidence type="ECO:0000313" key="3">
    <source>
        <dbReference type="Proteomes" id="UP000191094"/>
    </source>
</evidence>
<dbReference type="Proteomes" id="UP000191094">
    <property type="component" value="Unassembled WGS sequence"/>
</dbReference>
<dbReference type="STRING" id="90241.B0682_07580"/>
<dbReference type="OrthoDB" id="6658394at2"/>
<dbReference type="EMBL" id="MUYT01000009">
    <property type="protein sequence ID" value="OOS20242.1"/>
    <property type="molecule type" value="Genomic_DNA"/>
</dbReference>
<sequence>MTNTPSNKTLNRQASDRQDVEPSTDIQANLETNIKGSKILDADTNPLPHVNDGDNVARQPDRRDQQGQAFDGGVNDENLKTTTELGEPRLASDDITDNNKYTNAQNAQHRSL</sequence>
<comment type="caution">
    <text evidence="2">The sequence shown here is derived from an EMBL/GenBank/DDBJ whole genome shotgun (WGS) entry which is preliminary data.</text>
</comment>
<gene>
    <name evidence="2" type="ORF">B0682_07580</name>
</gene>
<organism evidence="2 3">
    <name type="scientific">Lwoffella lincolnii</name>
    <dbReference type="NCBI Taxonomy" id="90241"/>
    <lineage>
        <taxon>Bacteria</taxon>
        <taxon>Pseudomonadati</taxon>
        <taxon>Pseudomonadota</taxon>
        <taxon>Gammaproteobacteria</taxon>
        <taxon>Moraxellales</taxon>
        <taxon>Moraxellaceae</taxon>
        <taxon>Lwoffella</taxon>
    </lineage>
</organism>
<feature type="compositionally biased region" description="Polar residues" evidence="1">
    <location>
        <begin position="1"/>
        <end position="13"/>
    </location>
</feature>
<evidence type="ECO:0000313" key="2">
    <source>
        <dbReference type="EMBL" id="OOS20242.1"/>
    </source>
</evidence>
<keyword evidence="3" id="KW-1185">Reference proteome</keyword>
<proteinExistence type="predicted"/>
<evidence type="ECO:0000256" key="1">
    <source>
        <dbReference type="SAM" id="MobiDB-lite"/>
    </source>
</evidence>
<reference evidence="2 3" key="1">
    <citation type="submission" date="2017-02" db="EMBL/GenBank/DDBJ databases">
        <title>Draft genome sequence of Moraxella lincolnii CCUG 9405T type strain.</title>
        <authorList>
            <person name="Salva-Serra F."/>
            <person name="Engstrom-Jakobsson H."/>
            <person name="Thorell K."/>
            <person name="Jaen-Luchoro D."/>
            <person name="Gonzales-Siles L."/>
            <person name="Karlsson R."/>
            <person name="Yazdan S."/>
            <person name="Boulund F."/>
            <person name="Johnning A."/>
            <person name="Engstrand L."/>
            <person name="Kristiansson E."/>
            <person name="Moore E."/>
        </authorList>
    </citation>
    <scope>NUCLEOTIDE SEQUENCE [LARGE SCALE GENOMIC DNA]</scope>
    <source>
        <strain evidence="2 3">CCUG 9405</strain>
    </source>
</reference>
<dbReference type="RefSeq" id="WP_078307907.1">
    <property type="nucleotide sequence ID" value="NZ_CP147511.1"/>
</dbReference>
<dbReference type="AlphaFoldDB" id="A0A1T0CD26"/>
<accession>A0A1T0CD26</accession>
<feature type="region of interest" description="Disordered" evidence="1">
    <location>
        <begin position="37"/>
        <end position="112"/>
    </location>
</feature>
<name>A0A1T0CD26_9GAMM</name>
<protein>
    <submittedName>
        <fullName evidence="2">Uncharacterized protein</fullName>
    </submittedName>
</protein>